<evidence type="ECO:0000313" key="1">
    <source>
        <dbReference type="EMBL" id="KKO18368.1"/>
    </source>
</evidence>
<evidence type="ECO:0000313" key="2">
    <source>
        <dbReference type="Proteomes" id="UP000034954"/>
    </source>
</evidence>
<dbReference type="Proteomes" id="UP000034954">
    <property type="component" value="Unassembled WGS sequence"/>
</dbReference>
<sequence>MDKGFMYTFEDEKIIEYMKLSTEDKLKWLAEINEFAVMVLNDREKDFREKLRACEI</sequence>
<keyword evidence="2" id="KW-1185">Reference proteome</keyword>
<reference evidence="1 2" key="1">
    <citation type="journal article" date="2013" name="BMC Microbiol.">
        <title>Identification of the type II cytochrome c maturation pathway in anammox bacteria by comparative genomics.</title>
        <authorList>
            <person name="Ferousi C."/>
            <person name="Speth D.R."/>
            <person name="Reimann J."/>
            <person name="Op den Camp H.J."/>
            <person name="Allen J.W."/>
            <person name="Keltjens J.T."/>
            <person name="Jetten M.S."/>
        </authorList>
    </citation>
    <scope>NUCLEOTIDE SEQUENCE [LARGE SCALE GENOMIC DNA]</scope>
    <source>
        <strain evidence="1">RU1</strain>
    </source>
</reference>
<dbReference type="AlphaFoldDB" id="A0A0M2UQJ2"/>
<accession>A0A0M2UQJ2</accession>
<dbReference type="EMBL" id="LAQJ01000276">
    <property type="protein sequence ID" value="KKO18368.1"/>
    <property type="molecule type" value="Genomic_DNA"/>
</dbReference>
<evidence type="ECO:0008006" key="3">
    <source>
        <dbReference type="Google" id="ProtNLM"/>
    </source>
</evidence>
<protein>
    <recommendedName>
        <fullName evidence="3">PH domain-containing protein</fullName>
    </recommendedName>
</protein>
<organism evidence="1 2">
    <name type="scientific">Candidatus Brocadia fulgida</name>
    <dbReference type="NCBI Taxonomy" id="380242"/>
    <lineage>
        <taxon>Bacteria</taxon>
        <taxon>Pseudomonadati</taxon>
        <taxon>Planctomycetota</taxon>
        <taxon>Candidatus Brocadiia</taxon>
        <taxon>Candidatus Brocadiales</taxon>
        <taxon>Candidatus Brocadiaceae</taxon>
        <taxon>Candidatus Brocadia</taxon>
    </lineage>
</organism>
<name>A0A0M2UQJ2_9BACT</name>
<gene>
    <name evidence="1" type="ORF">BROFUL_02932</name>
</gene>
<proteinExistence type="predicted"/>
<comment type="caution">
    <text evidence="1">The sequence shown here is derived from an EMBL/GenBank/DDBJ whole genome shotgun (WGS) entry which is preliminary data.</text>
</comment>